<dbReference type="OrthoDB" id="2130367at2759"/>
<dbReference type="InterPro" id="IPR029413">
    <property type="entry name" value="RG-lyase_II"/>
</dbReference>
<keyword evidence="3" id="KW-0456">Lyase</keyword>
<evidence type="ECO:0000259" key="2">
    <source>
        <dbReference type="Pfam" id="PF14686"/>
    </source>
</evidence>
<dbReference type="Gene3D" id="2.60.40.1120">
    <property type="entry name" value="Carboxypeptidase-like, regulatory domain"/>
    <property type="match status" value="1"/>
</dbReference>
<dbReference type="Pfam" id="PF14683">
    <property type="entry name" value="CBM-like"/>
    <property type="match status" value="1"/>
</dbReference>
<dbReference type="InterPro" id="IPR011013">
    <property type="entry name" value="Gal_mutarotase_sf_dom"/>
</dbReference>
<dbReference type="CDD" id="cd10316">
    <property type="entry name" value="RGL4_M"/>
    <property type="match status" value="1"/>
</dbReference>
<evidence type="ECO:0000259" key="1">
    <source>
        <dbReference type="Pfam" id="PF14683"/>
    </source>
</evidence>
<dbReference type="InterPro" id="IPR008979">
    <property type="entry name" value="Galactose-bd-like_sf"/>
</dbReference>
<feature type="domain" description="Rhamnogalacturonan lyase" evidence="1">
    <location>
        <begin position="640"/>
        <end position="767"/>
    </location>
</feature>
<dbReference type="PANTHER" id="PTHR32018">
    <property type="entry name" value="RHAMNOGALACTURONATE LYASE FAMILY PROTEIN"/>
    <property type="match status" value="1"/>
</dbReference>
<dbReference type="AlphaFoldDB" id="A0A0G2EAH3"/>
<dbReference type="GO" id="GO:0030246">
    <property type="term" value="F:carbohydrate binding"/>
    <property type="evidence" value="ECO:0007669"/>
    <property type="project" value="InterPro"/>
</dbReference>
<dbReference type="Pfam" id="PF14686">
    <property type="entry name" value="fn3_3"/>
    <property type="match status" value="1"/>
</dbReference>
<accession>A0A0G2EAH3</accession>
<dbReference type="GO" id="GO:0005975">
    <property type="term" value="P:carbohydrate metabolic process"/>
    <property type="evidence" value="ECO:0007669"/>
    <property type="project" value="InterPro"/>
</dbReference>
<dbReference type="EMBL" id="LCWF01000103">
    <property type="protein sequence ID" value="KKY19972.1"/>
    <property type="molecule type" value="Genomic_DNA"/>
</dbReference>
<comment type="caution">
    <text evidence="3">The sequence shown here is derived from an EMBL/GenBank/DDBJ whole genome shotgun (WGS) entry which is preliminary data.</text>
</comment>
<dbReference type="InterPro" id="IPR019405">
    <property type="entry name" value="Lactonase_7-beta_prop"/>
</dbReference>
<dbReference type="SUPFAM" id="SSF75011">
    <property type="entry name" value="3-carboxy-cis,cis-mucoante lactonizing enzyme"/>
    <property type="match status" value="1"/>
</dbReference>
<reference evidence="3 4" key="2">
    <citation type="submission" date="2015-05" db="EMBL/GenBank/DDBJ databases">
        <authorList>
            <person name="Morales-Cruz A."/>
            <person name="Amrine K.C."/>
            <person name="Cantu D."/>
        </authorList>
    </citation>
    <scope>NUCLEOTIDE SEQUENCE [LARGE SCALE GENOMIC DNA]</scope>
    <source>
        <strain evidence="3">UCRPC4</strain>
    </source>
</reference>
<gene>
    <name evidence="3" type="ORF">UCRPC4_g04295</name>
</gene>
<proteinExistence type="predicted"/>
<evidence type="ECO:0000313" key="4">
    <source>
        <dbReference type="Proteomes" id="UP000053317"/>
    </source>
</evidence>
<organism evidence="3 4">
    <name type="scientific">Phaeomoniella chlamydospora</name>
    <name type="common">Phaeoacremonium chlamydosporum</name>
    <dbReference type="NCBI Taxonomy" id="158046"/>
    <lineage>
        <taxon>Eukaryota</taxon>
        <taxon>Fungi</taxon>
        <taxon>Dikarya</taxon>
        <taxon>Ascomycota</taxon>
        <taxon>Pezizomycotina</taxon>
        <taxon>Eurotiomycetes</taxon>
        <taxon>Chaetothyriomycetidae</taxon>
        <taxon>Phaeomoniellales</taxon>
        <taxon>Phaeomoniellaceae</taxon>
        <taxon>Phaeomoniella</taxon>
    </lineage>
</organism>
<protein>
    <submittedName>
        <fullName evidence="3">Putative rhamnogalacturonan lyase</fullName>
    </submittedName>
</protein>
<dbReference type="Pfam" id="PF10282">
    <property type="entry name" value="Lactonase"/>
    <property type="match status" value="1"/>
</dbReference>
<dbReference type="InterPro" id="IPR015943">
    <property type="entry name" value="WD40/YVTN_repeat-like_dom_sf"/>
</dbReference>
<dbReference type="PANTHER" id="PTHR32018:SF9">
    <property type="entry name" value="RHAMNOGALACTURONATE LYASE B"/>
    <property type="match status" value="1"/>
</dbReference>
<sequence length="770" mass="85275">MERHDNLYVADGQYYASYSITNDTGLVYKSSVSTAASCVHGLAIDSSTKFIYSADDDGNAIWVHSFDQANGTVKEVQYLAAPTDADPRHLVVHPNGQYAYVVFEAGNALAVYTRDDSTGKLTYTNTTYPLIPSSTTGFIEVWALKINGTNATVDTVTPGVVAHLELDEEFANMAQSRLTFCLIRLLLTKAIRSSNEPEETATCLVLQNDRLLAAVNKSSGAIDVLTLDGQNLLGSQNYVAPTPGGSTGSGNNGIGPYLDCYCIPSGFYTPGSIDPTYQLIKGIDASNIAYGGIVLSEVYPPTGQKLQQYWFLRDGEIGLHTFNRLAYYNETTPFLQNLQEFRTLFRPNTPLWTHLITNANFYSPAPIPDPASTGTGIATTVQDATWYLGNRTNDPYVQQLSSYFTKYTFQDTWRDHCVHGMFADGTESNDNGIFGAWMVMNTKDTYFGGPIHSDLVVDGFVYNYIVSNHHGDGTPNITNGFDRTFGPQYYYFNKGPHGSSWESLHQDATTYANPDFAGSFYDSIAKHVPNYIPTSGRGIWKAHVNLPYGAKDPIAVLAQNGVDFQDNVLDTKAYQYWSDIDPTSGYVQISRVKAGTYRLTIYADGIFGQYEHDNIVIHAGKTTDSTSNIHWTPESAGTELFRIGTPDKSSGEFRHGNTPDQTHPLHLPEYRIYWAVYDYPTDFPNGTRYHVGRSNDSRDFNYVHWSVFGGYANSLRPTTYYSNGDVNNWTIIFDVHRDQLKDTQQATFAIQLAGAKTAAGNTDTVNATQK</sequence>
<dbReference type="SUPFAM" id="SSF49785">
    <property type="entry name" value="Galactose-binding domain-like"/>
    <property type="match status" value="1"/>
</dbReference>
<reference evidence="3 4" key="1">
    <citation type="submission" date="2015-05" db="EMBL/GenBank/DDBJ databases">
        <title>Distinctive expansion of gene families associated with plant cell wall degradation and secondary metabolism in the genomes of grapevine trunk pathogens.</title>
        <authorList>
            <person name="Lawrence D.P."/>
            <person name="Travadon R."/>
            <person name="Rolshausen P.E."/>
            <person name="Baumgartner K."/>
        </authorList>
    </citation>
    <scope>NUCLEOTIDE SEQUENCE [LARGE SCALE GENOMIC DNA]</scope>
    <source>
        <strain evidence="3">UCRPC4</strain>
    </source>
</reference>
<name>A0A0G2EAH3_PHACM</name>
<dbReference type="Gene3D" id="2.130.10.10">
    <property type="entry name" value="YVTN repeat-like/Quinoprotein amine dehydrogenase"/>
    <property type="match status" value="1"/>
</dbReference>
<keyword evidence="4" id="KW-1185">Reference proteome</keyword>
<evidence type="ECO:0000313" key="3">
    <source>
        <dbReference type="EMBL" id="KKY19972.1"/>
    </source>
</evidence>
<dbReference type="SUPFAM" id="SSF74650">
    <property type="entry name" value="Galactose mutarotase-like"/>
    <property type="match status" value="1"/>
</dbReference>
<dbReference type="InterPro" id="IPR051850">
    <property type="entry name" value="Polysacch_Lyase_4"/>
</dbReference>
<dbReference type="CDD" id="cd10320">
    <property type="entry name" value="RGL4_N"/>
    <property type="match status" value="1"/>
</dbReference>
<dbReference type="Proteomes" id="UP000053317">
    <property type="component" value="Unassembled WGS sequence"/>
</dbReference>
<dbReference type="GO" id="GO:0016829">
    <property type="term" value="F:lyase activity"/>
    <property type="evidence" value="ECO:0007669"/>
    <property type="project" value="UniProtKB-KW"/>
</dbReference>
<dbReference type="InterPro" id="IPR029411">
    <property type="entry name" value="RG-lyase_III"/>
</dbReference>
<feature type="domain" description="Rhamnogalacturonan lyase" evidence="2">
    <location>
        <begin position="549"/>
        <end position="624"/>
    </location>
</feature>